<sequence>MIDSTAPSFPRRRIPPKMDGFTVDKNIPTDWETTYSAGSKPKQISSDLYGHIEIDTSKLQSTHWTTGNEPTTMLTEHQEKYRPYDISQREPVRTRDQLMKSSFTLGDGFPMETRESLTKQNSIPYDPNRVRPGIHEELVGSHIDLKSGTNEKWETTNQVSYKKFSTSQPSIANPNFQSGQGARDALSNDQYTNSYTTENQSNFIDFHVKQDPIDQQERLTRYRNSNVQLGDYGEGNYLTTNQADYKHFHVKPVDPKVAKAARERLTKSQFSEYKKEPMNTRTSYNDTFIEYKGFHPPSSVERSAFISHHDFRNCPDTFCSESHASYISHPISKTQKADLNLSNTHIVFGTPEPSDIRSLYQDTFKGIQTGNQRIDPTELRSFNTAHHMKVNDYTADTKLYTTNQVTYVRHNNFRPRSPIHFSKMDSVIAPSDPSLTVTESTMHASFVPHHNASTNKPINNSLQSSHINFSGGETGKWTTTQSDYFQFKTYKFD</sequence>
<dbReference type="Proteomes" id="UP001470230">
    <property type="component" value="Unassembled WGS sequence"/>
</dbReference>
<dbReference type="PANTHER" id="PTHR34828">
    <property type="entry name" value="TESTIS-EXPRESSED PROTEIN 45"/>
    <property type="match status" value="1"/>
</dbReference>
<feature type="region of interest" description="Disordered" evidence="1">
    <location>
        <begin position="166"/>
        <end position="187"/>
    </location>
</feature>
<organism evidence="2 3">
    <name type="scientific">Tritrichomonas musculus</name>
    <dbReference type="NCBI Taxonomy" id="1915356"/>
    <lineage>
        <taxon>Eukaryota</taxon>
        <taxon>Metamonada</taxon>
        <taxon>Parabasalia</taxon>
        <taxon>Tritrichomonadida</taxon>
        <taxon>Tritrichomonadidae</taxon>
        <taxon>Tritrichomonas</taxon>
    </lineage>
</organism>
<evidence type="ECO:0000313" key="3">
    <source>
        <dbReference type="Proteomes" id="UP001470230"/>
    </source>
</evidence>
<evidence type="ECO:0000256" key="1">
    <source>
        <dbReference type="SAM" id="MobiDB-lite"/>
    </source>
</evidence>
<name>A0ABR2GZN9_9EUKA</name>
<dbReference type="EMBL" id="JAPFFF010000054">
    <property type="protein sequence ID" value="KAK8838730.1"/>
    <property type="molecule type" value="Genomic_DNA"/>
</dbReference>
<dbReference type="InterPro" id="IPR028001">
    <property type="entry name" value="SAXO5"/>
</dbReference>
<feature type="region of interest" description="Disordered" evidence="1">
    <location>
        <begin position="1"/>
        <end position="21"/>
    </location>
</feature>
<feature type="compositionally biased region" description="Polar residues" evidence="1">
    <location>
        <begin position="166"/>
        <end position="180"/>
    </location>
</feature>
<dbReference type="PANTHER" id="PTHR34828:SF1">
    <property type="entry name" value="TESTIS-EXPRESSED PROTEIN 45"/>
    <property type="match status" value="1"/>
</dbReference>
<proteinExistence type="predicted"/>
<keyword evidence="3" id="KW-1185">Reference proteome</keyword>
<comment type="caution">
    <text evidence="2">The sequence shown here is derived from an EMBL/GenBank/DDBJ whole genome shotgun (WGS) entry which is preliminary data.</text>
</comment>
<gene>
    <name evidence="2" type="ORF">M9Y10_032769</name>
</gene>
<evidence type="ECO:0000313" key="2">
    <source>
        <dbReference type="EMBL" id="KAK8838730.1"/>
    </source>
</evidence>
<reference evidence="2 3" key="1">
    <citation type="submission" date="2024-04" db="EMBL/GenBank/DDBJ databases">
        <title>Tritrichomonas musculus Genome.</title>
        <authorList>
            <person name="Alves-Ferreira E."/>
            <person name="Grigg M."/>
            <person name="Lorenzi H."/>
            <person name="Galac M."/>
        </authorList>
    </citation>
    <scope>NUCLEOTIDE SEQUENCE [LARGE SCALE GENOMIC DNA]</scope>
    <source>
        <strain evidence="2 3">EAF2021</strain>
    </source>
</reference>
<protein>
    <submittedName>
        <fullName evidence="2">Uncharacterized protein</fullName>
    </submittedName>
</protein>
<accession>A0ABR2GZN9</accession>